<evidence type="ECO:0000313" key="3">
    <source>
        <dbReference type="Proteomes" id="UP001477672"/>
    </source>
</evidence>
<accession>A0ABV1GIC7</accession>
<organism evidence="2 3">
    <name type="scientific">Ruthenibacterium intestinale</name>
    <dbReference type="NCBI Taxonomy" id="3133163"/>
    <lineage>
        <taxon>Bacteria</taxon>
        <taxon>Bacillati</taxon>
        <taxon>Bacillota</taxon>
        <taxon>Clostridia</taxon>
        <taxon>Eubacteriales</taxon>
        <taxon>Oscillospiraceae</taxon>
        <taxon>Ruthenibacterium</taxon>
    </lineage>
</organism>
<evidence type="ECO:0000256" key="1">
    <source>
        <dbReference type="SAM" id="MobiDB-lite"/>
    </source>
</evidence>
<dbReference type="RefSeq" id="WP_349216941.1">
    <property type="nucleotide sequence ID" value="NZ_JBBMFA010000111.1"/>
</dbReference>
<reference evidence="2 3" key="1">
    <citation type="submission" date="2024-03" db="EMBL/GenBank/DDBJ databases">
        <title>Human intestinal bacterial collection.</title>
        <authorList>
            <person name="Pauvert C."/>
            <person name="Hitch T.C.A."/>
            <person name="Clavel T."/>
        </authorList>
    </citation>
    <scope>NUCLEOTIDE SEQUENCE [LARGE SCALE GENOMIC DNA]</scope>
    <source>
        <strain evidence="2 3">CLA-JM-H11</strain>
    </source>
</reference>
<name>A0ABV1GIC7_9FIRM</name>
<protein>
    <submittedName>
        <fullName evidence="2">Uncharacterized protein</fullName>
    </submittedName>
</protein>
<proteinExistence type="predicted"/>
<keyword evidence="3" id="KW-1185">Reference proteome</keyword>
<dbReference type="Proteomes" id="UP001477672">
    <property type="component" value="Unassembled WGS sequence"/>
</dbReference>
<sequence>MKNKEFQRRLVYDTLILLGVFTVILFMCRLWPLILLCILGLFAAMIRLLFLSRKETVIIQSVPQEPAKAETEKDLQQLAFELAIRRITERVTDDFPQARWVWKSQHAKEDILSGRDTAILLNQAGGYREAIVHIQNLQVAGITYGTSPEPEQEAPEVPEPDEEPVSNPDSQASEAEPVASAPRVDYELLACEWVELHVMELNSRCNECIANGDSELAIPASELPDPQCWEYICRELVSSGIKECNPTDEGIKINLKQKNCRKE</sequence>
<comment type="caution">
    <text evidence="2">The sequence shown here is derived from an EMBL/GenBank/DDBJ whole genome shotgun (WGS) entry which is preliminary data.</text>
</comment>
<gene>
    <name evidence="2" type="ORF">WMO24_13805</name>
</gene>
<dbReference type="EMBL" id="JBBMFA010000111">
    <property type="protein sequence ID" value="MEQ2521491.1"/>
    <property type="molecule type" value="Genomic_DNA"/>
</dbReference>
<feature type="compositionally biased region" description="Acidic residues" evidence="1">
    <location>
        <begin position="150"/>
        <end position="164"/>
    </location>
</feature>
<feature type="region of interest" description="Disordered" evidence="1">
    <location>
        <begin position="144"/>
        <end position="179"/>
    </location>
</feature>
<evidence type="ECO:0000313" key="2">
    <source>
        <dbReference type="EMBL" id="MEQ2521491.1"/>
    </source>
</evidence>